<evidence type="ECO:0000256" key="1">
    <source>
        <dbReference type="ARBA" id="ARBA00023015"/>
    </source>
</evidence>
<dbReference type="Proteomes" id="UP001623592">
    <property type="component" value="Unassembled WGS sequence"/>
</dbReference>
<dbReference type="SMART" id="SM00529">
    <property type="entry name" value="HTH_DTXR"/>
    <property type="match status" value="1"/>
</dbReference>
<accession>A0ABW8TI44</accession>
<protein>
    <submittedName>
        <fullName evidence="5">MarR family winged helix-turn-helix transcriptional regulator</fullName>
    </submittedName>
</protein>
<gene>
    <name evidence="5" type="ORF">ACJDT4_17510</name>
</gene>
<evidence type="ECO:0000313" key="6">
    <source>
        <dbReference type="Proteomes" id="UP001623592"/>
    </source>
</evidence>
<reference evidence="5 6" key="1">
    <citation type="submission" date="2024-11" db="EMBL/GenBank/DDBJ databases">
        <authorList>
            <person name="Heng Y.C."/>
            <person name="Lim A.C.H."/>
            <person name="Lee J.K.Y."/>
            <person name="Kittelmann S."/>
        </authorList>
    </citation>
    <scope>NUCLEOTIDE SEQUENCE [LARGE SCALE GENOMIC DNA]</scope>
    <source>
        <strain evidence="5 6">WILCCON 0114</strain>
    </source>
</reference>
<dbReference type="RefSeq" id="WP_406788860.1">
    <property type="nucleotide sequence ID" value="NZ_JBJIAA010000015.1"/>
</dbReference>
<dbReference type="InterPro" id="IPR036390">
    <property type="entry name" value="WH_DNA-bd_sf"/>
</dbReference>
<dbReference type="InterPro" id="IPR000835">
    <property type="entry name" value="HTH_MarR-typ"/>
</dbReference>
<dbReference type="Pfam" id="PF01047">
    <property type="entry name" value="MarR"/>
    <property type="match status" value="1"/>
</dbReference>
<evidence type="ECO:0000256" key="2">
    <source>
        <dbReference type="ARBA" id="ARBA00023125"/>
    </source>
</evidence>
<evidence type="ECO:0000256" key="3">
    <source>
        <dbReference type="ARBA" id="ARBA00023163"/>
    </source>
</evidence>
<dbReference type="Gene3D" id="1.10.10.10">
    <property type="entry name" value="Winged helix-like DNA-binding domain superfamily/Winged helix DNA-binding domain"/>
    <property type="match status" value="1"/>
</dbReference>
<comment type="caution">
    <text evidence="5">The sequence shown here is derived from an EMBL/GenBank/DDBJ whole genome shotgun (WGS) entry which is preliminary data.</text>
</comment>
<proteinExistence type="predicted"/>
<dbReference type="PRINTS" id="PR00598">
    <property type="entry name" value="HTHMARR"/>
</dbReference>
<dbReference type="InterPro" id="IPR036388">
    <property type="entry name" value="WH-like_DNA-bd_sf"/>
</dbReference>
<evidence type="ECO:0000313" key="5">
    <source>
        <dbReference type="EMBL" id="MFL0252213.1"/>
    </source>
</evidence>
<dbReference type="InterPro" id="IPR022689">
    <property type="entry name" value="Iron_dep_repressor"/>
</dbReference>
<sequence>MEKDNKEEIADKLIFAFVQFRKVKFHSKYIAGITHGEMHVLFCMKKGFKNEKEGIKVSQLSKKLRVASPTITQQINALESRGFVKRTMDLNDRRVVRIQLTDKGEEILKKAQKEFHDLVYGLVDYLGEDDSDKFIELLTKLFDYMKEETIKGDEEI</sequence>
<dbReference type="SUPFAM" id="SSF46785">
    <property type="entry name" value="Winged helix' DNA-binding domain"/>
    <property type="match status" value="1"/>
</dbReference>
<dbReference type="PANTHER" id="PTHR42756:SF1">
    <property type="entry name" value="TRANSCRIPTIONAL REPRESSOR OF EMRAB OPERON"/>
    <property type="match status" value="1"/>
</dbReference>
<dbReference type="SMART" id="SM00347">
    <property type="entry name" value="HTH_MARR"/>
    <property type="match status" value="1"/>
</dbReference>
<feature type="domain" description="HTH marR-type" evidence="4">
    <location>
        <begin position="1"/>
        <end position="143"/>
    </location>
</feature>
<keyword evidence="6" id="KW-1185">Reference proteome</keyword>
<evidence type="ECO:0000259" key="4">
    <source>
        <dbReference type="PROSITE" id="PS50995"/>
    </source>
</evidence>
<keyword evidence="1" id="KW-0805">Transcription regulation</keyword>
<organism evidence="5 6">
    <name type="scientific">Clostridium neuense</name>
    <dbReference type="NCBI Taxonomy" id="1728934"/>
    <lineage>
        <taxon>Bacteria</taxon>
        <taxon>Bacillati</taxon>
        <taxon>Bacillota</taxon>
        <taxon>Clostridia</taxon>
        <taxon>Eubacteriales</taxon>
        <taxon>Clostridiaceae</taxon>
        <taxon>Clostridium</taxon>
    </lineage>
</organism>
<keyword evidence="2" id="KW-0238">DNA-binding</keyword>
<dbReference type="PANTHER" id="PTHR42756">
    <property type="entry name" value="TRANSCRIPTIONAL REGULATOR, MARR"/>
    <property type="match status" value="1"/>
</dbReference>
<keyword evidence="3" id="KW-0804">Transcription</keyword>
<dbReference type="EMBL" id="JBJIAA010000015">
    <property type="protein sequence ID" value="MFL0252213.1"/>
    <property type="molecule type" value="Genomic_DNA"/>
</dbReference>
<name>A0ABW8TI44_9CLOT</name>
<dbReference type="PROSITE" id="PS50995">
    <property type="entry name" value="HTH_MARR_2"/>
    <property type="match status" value="1"/>
</dbReference>